<evidence type="ECO:0000313" key="1">
    <source>
        <dbReference type="EMBL" id="KAF8772772.1"/>
    </source>
</evidence>
<proteinExistence type="predicted"/>
<accession>A0A835KSZ0</accession>
<dbReference type="EMBL" id="JACEFO010000361">
    <property type="protein sequence ID" value="KAF8772772.1"/>
    <property type="molecule type" value="Genomic_DNA"/>
</dbReference>
<sequence>MIVRSPWIIGDLNDRQQGYGFHVQLDHPYRPVFAPRNLIIGDQETNDIWLIQGYDWTPKGLIFCNVYEEIPVLRYVRLPAMEELVTLSQCYTVRIWTLKMDVMVWELDGMVDATELWALEEEFSFPVVCLATSIPLHVRAIVHHL</sequence>
<protein>
    <submittedName>
        <fullName evidence="1">Uncharacterized protein</fullName>
    </submittedName>
</protein>
<keyword evidence="2" id="KW-1185">Reference proteome</keyword>
<organism evidence="1 2">
    <name type="scientific">Digitaria exilis</name>
    <dbReference type="NCBI Taxonomy" id="1010633"/>
    <lineage>
        <taxon>Eukaryota</taxon>
        <taxon>Viridiplantae</taxon>
        <taxon>Streptophyta</taxon>
        <taxon>Embryophyta</taxon>
        <taxon>Tracheophyta</taxon>
        <taxon>Spermatophyta</taxon>
        <taxon>Magnoliopsida</taxon>
        <taxon>Liliopsida</taxon>
        <taxon>Poales</taxon>
        <taxon>Poaceae</taxon>
        <taxon>PACMAD clade</taxon>
        <taxon>Panicoideae</taxon>
        <taxon>Panicodae</taxon>
        <taxon>Paniceae</taxon>
        <taxon>Anthephorinae</taxon>
        <taxon>Digitaria</taxon>
    </lineage>
</organism>
<gene>
    <name evidence="1" type="ORF">HU200_005408</name>
</gene>
<comment type="caution">
    <text evidence="1">The sequence shown here is derived from an EMBL/GenBank/DDBJ whole genome shotgun (WGS) entry which is preliminary data.</text>
</comment>
<reference evidence="1" key="1">
    <citation type="submission" date="2020-07" db="EMBL/GenBank/DDBJ databases">
        <title>Genome sequence and genetic diversity analysis of an under-domesticated orphan crop, white fonio (Digitaria exilis).</title>
        <authorList>
            <person name="Bennetzen J.L."/>
            <person name="Chen S."/>
            <person name="Ma X."/>
            <person name="Wang X."/>
            <person name="Yssel A.E.J."/>
            <person name="Chaluvadi S.R."/>
            <person name="Johnson M."/>
            <person name="Gangashetty P."/>
            <person name="Hamidou F."/>
            <person name="Sanogo M.D."/>
            <person name="Zwaenepoel A."/>
            <person name="Wallace J."/>
            <person name="Van De Peer Y."/>
            <person name="Van Deynze A."/>
        </authorList>
    </citation>
    <scope>NUCLEOTIDE SEQUENCE</scope>
    <source>
        <tissue evidence="1">Leaves</tissue>
    </source>
</reference>
<dbReference type="Proteomes" id="UP000636709">
    <property type="component" value="Unassembled WGS sequence"/>
</dbReference>
<evidence type="ECO:0000313" key="2">
    <source>
        <dbReference type="Proteomes" id="UP000636709"/>
    </source>
</evidence>
<dbReference type="AlphaFoldDB" id="A0A835KSZ0"/>
<name>A0A835KSZ0_9POAL</name>